<dbReference type="InterPro" id="IPR001878">
    <property type="entry name" value="Znf_CCHC"/>
</dbReference>
<feature type="domain" description="CCHC-type" evidence="3">
    <location>
        <begin position="468"/>
        <end position="483"/>
    </location>
</feature>
<evidence type="ECO:0000313" key="7">
    <source>
        <dbReference type="Proteomes" id="UP000663870"/>
    </source>
</evidence>
<dbReference type="SMART" id="SM00343">
    <property type="entry name" value="ZnF_C2HC"/>
    <property type="match status" value="1"/>
</dbReference>
<dbReference type="SUPFAM" id="SSF57756">
    <property type="entry name" value="Retrovirus zinc finger-like domains"/>
    <property type="match status" value="1"/>
</dbReference>
<dbReference type="GO" id="GO:0003676">
    <property type="term" value="F:nucleic acid binding"/>
    <property type="evidence" value="ECO:0007669"/>
    <property type="project" value="InterPro"/>
</dbReference>
<keyword evidence="1" id="KW-0863">Zinc-finger</keyword>
<evidence type="ECO:0000256" key="2">
    <source>
        <dbReference type="SAM" id="MobiDB-lite"/>
    </source>
</evidence>
<sequence>MYSTMNSMPEETTSDIKHLPSTSTITSYQVKNTTTCNDDSQLLMKSSVDYQNSILPVYNSQQSLSLSKINHPSINSTTEVLTFSGEKSEDPGQWLDQILAVIEQQNLSPGEQRDLAAGKLNGEALLWYRINRLHIPDMQTFIHQFLLTYNSSESSTSTINSTSKDLNRADVSAKAAPIEKKIIHTYDNTFKPLAEQHDSSESSFSIESSYQVLQSAKNEKVKLIPNFSGSENSMNWLKSLEQTAKALRLNHQQIYELATIKLSGPAQEWYYHQDDEIFNWTSFKQVFLHAFPPPIQPTNIDYLAQLLSRKQGENEPVGKFVQDINRLCLKLDKKISEEEKLQYLRRGLRPQLQHYALPISSSQDFLTIMQQHEQIEKEKVTKFQSFSSFKSSSNTPFNHRGVVNLSSIRTSDFDQQQQTVFNRPHRNYNNHQHNHYSTNYESPDYESHQNSHSQTSSQQQQTHDNRICYQCSKPGHLRRDCPDINFSQHPQQHFQQRGH</sequence>
<dbReference type="InterPro" id="IPR036875">
    <property type="entry name" value="Znf_CCHC_sf"/>
</dbReference>
<reference evidence="4" key="1">
    <citation type="submission" date="2021-02" db="EMBL/GenBank/DDBJ databases">
        <authorList>
            <person name="Nowell W R."/>
        </authorList>
    </citation>
    <scope>NUCLEOTIDE SEQUENCE</scope>
</reference>
<dbReference type="EMBL" id="CAJNOH010006915">
    <property type="protein sequence ID" value="CAF1444866.1"/>
    <property type="molecule type" value="Genomic_DNA"/>
</dbReference>
<evidence type="ECO:0000259" key="3">
    <source>
        <dbReference type="PROSITE" id="PS50158"/>
    </source>
</evidence>
<keyword evidence="1" id="KW-0862">Zinc</keyword>
<dbReference type="Gene3D" id="4.10.60.10">
    <property type="entry name" value="Zinc finger, CCHC-type"/>
    <property type="match status" value="1"/>
</dbReference>
<accession>A0A815P6T3</accession>
<dbReference type="GO" id="GO:0008270">
    <property type="term" value="F:zinc ion binding"/>
    <property type="evidence" value="ECO:0007669"/>
    <property type="project" value="UniProtKB-KW"/>
</dbReference>
<dbReference type="InterPro" id="IPR005162">
    <property type="entry name" value="Retrotrans_gag_dom"/>
</dbReference>
<dbReference type="AlphaFoldDB" id="A0A815P6T3"/>
<dbReference type="PROSITE" id="PS50158">
    <property type="entry name" value="ZF_CCHC"/>
    <property type="match status" value="1"/>
</dbReference>
<dbReference type="Pfam" id="PF00098">
    <property type="entry name" value="zf-CCHC"/>
    <property type="match status" value="1"/>
</dbReference>
<feature type="compositionally biased region" description="Basic residues" evidence="2">
    <location>
        <begin position="423"/>
        <end position="434"/>
    </location>
</feature>
<dbReference type="PANTHER" id="PTHR33223:SF6">
    <property type="entry name" value="CCHC-TYPE DOMAIN-CONTAINING PROTEIN"/>
    <property type="match status" value="1"/>
</dbReference>
<dbReference type="Pfam" id="PF03732">
    <property type="entry name" value="Retrotrans_gag"/>
    <property type="match status" value="1"/>
</dbReference>
<comment type="caution">
    <text evidence="4">The sequence shown here is derived from an EMBL/GenBank/DDBJ whole genome shotgun (WGS) entry which is preliminary data.</text>
</comment>
<organism evidence="4 6">
    <name type="scientific">Rotaria sordida</name>
    <dbReference type="NCBI Taxonomy" id="392033"/>
    <lineage>
        <taxon>Eukaryota</taxon>
        <taxon>Metazoa</taxon>
        <taxon>Spiralia</taxon>
        <taxon>Gnathifera</taxon>
        <taxon>Rotifera</taxon>
        <taxon>Eurotatoria</taxon>
        <taxon>Bdelloidea</taxon>
        <taxon>Philodinida</taxon>
        <taxon>Philodinidae</taxon>
        <taxon>Rotaria</taxon>
    </lineage>
</organism>
<dbReference type="EMBL" id="CAJNOL010008526">
    <property type="protein sequence ID" value="CAF1636930.1"/>
    <property type="molecule type" value="Genomic_DNA"/>
</dbReference>
<feature type="region of interest" description="Disordered" evidence="2">
    <location>
        <begin position="422"/>
        <end position="464"/>
    </location>
</feature>
<evidence type="ECO:0000313" key="6">
    <source>
        <dbReference type="Proteomes" id="UP000663854"/>
    </source>
</evidence>
<dbReference type="Proteomes" id="UP000663870">
    <property type="component" value="Unassembled WGS sequence"/>
</dbReference>
<evidence type="ECO:0000256" key="1">
    <source>
        <dbReference type="PROSITE-ProRule" id="PRU00047"/>
    </source>
</evidence>
<gene>
    <name evidence="5" type="ORF">JXQ802_LOCUS52627</name>
    <name evidence="4" type="ORF">PYM288_LOCUS36292</name>
</gene>
<dbReference type="PANTHER" id="PTHR33223">
    <property type="entry name" value="CCHC-TYPE DOMAIN-CONTAINING PROTEIN"/>
    <property type="match status" value="1"/>
</dbReference>
<evidence type="ECO:0000313" key="4">
    <source>
        <dbReference type="EMBL" id="CAF1444866.1"/>
    </source>
</evidence>
<feature type="compositionally biased region" description="Low complexity" evidence="2">
    <location>
        <begin position="448"/>
        <end position="462"/>
    </location>
</feature>
<keyword evidence="1" id="KW-0479">Metal-binding</keyword>
<evidence type="ECO:0000313" key="5">
    <source>
        <dbReference type="EMBL" id="CAF1636930.1"/>
    </source>
</evidence>
<proteinExistence type="predicted"/>
<dbReference type="Proteomes" id="UP000663854">
    <property type="component" value="Unassembled WGS sequence"/>
</dbReference>
<keyword evidence="7" id="KW-1185">Reference proteome</keyword>
<protein>
    <recommendedName>
        <fullName evidence="3">CCHC-type domain-containing protein</fullName>
    </recommendedName>
</protein>
<name>A0A815P6T3_9BILA</name>